<dbReference type="Pfam" id="PF04420">
    <property type="entry name" value="CHD5"/>
    <property type="match status" value="1"/>
</dbReference>
<accession>A0A9P6LDJ5</accession>
<gene>
    <name evidence="8" type="primary">GET1</name>
    <name evidence="10" type="ORF">BJ322DRAFT_1032555</name>
</gene>
<dbReference type="Proteomes" id="UP000736335">
    <property type="component" value="Unassembled WGS sequence"/>
</dbReference>
<feature type="signal peptide" evidence="9">
    <location>
        <begin position="1"/>
        <end position="18"/>
    </location>
</feature>
<dbReference type="PANTHER" id="PTHR42650">
    <property type="entry name" value="TAIL-ANCHORED PROTEIN INSERTION RECEPTOR WRB"/>
    <property type="match status" value="1"/>
</dbReference>
<proteinExistence type="inferred from homology"/>
<dbReference type="HAMAP" id="MF_03113">
    <property type="entry name" value="Get1"/>
    <property type="match status" value="1"/>
</dbReference>
<evidence type="ECO:0000256" key="2">
    <source>
        <dbReference type="ARBA" id="ARBA00010799"/>
    </source>
</evidence>
<evidence type="ECO:0000256" key="6">
    <source>
        <dbReference type="ARBA" id="ARBA00022989"/>
    </source>
</evidence>
<dbReference type="GO" id="GO:0005789">
    <property type="term" value="C:endoplasmic reticulum membrane"/>
    <property type="evidence" value="ECO:0007669"/>
    <property type="project" value="UniProtKB-SubCell"/>
</dbReference>
<dbReference type="GO" id="GO:0043495">
    <property type="term" value="F:protein-membrane adaptor activity"/>
    <property type="evidence" value="ECO:0007669"/>
    <property type="project" value="TreeGrafter"/>
</dbReference>
<dbReference type="PANTHER" id="PTHR42650:SF1">
    <property type="entry name" value="GUIDED ENTRY OF TAIL-ANCHORED PROTEINS FACTOR 1"/>
    <property type="match status" value="1"/>
</dbReference>
<feature type="chain" id="PRO_5040358660" evidence="9">
    <location>
        <begin position="19"/>
        <end position="192"/>
    </location>
</feature>
<reference evidence="10" key="2">
    <citation type="submission" date="2020-11" db="EMBL/GenBank/DDBJ databases">
        <authorList>
            <consortium name="DOE Joint Genome Institute"/>
            <person name="Kuo A."/>
            <person name="Miyauchi S."/>
            <person name="Kiss E."/>
            <person name="Drula E."/>
            <person name="Kohler A."/>
            <person name="Sanchez-Garcia M."/>
            <person name="Andreopoulos B."/>
            <person name="Barry K.W."/>
            <person name="Bonito G."/>
            <person name="Buee M."/>
            <person name="Carver A."/>
            <person name="Chen C."/>
            <person name="Cichocki N."/>
            <person name="Clum A."/>
            <person name="Culley D."/>
            <person name="Crous P.W."/>
            <person name="Fauchery L."/>
            <person name="Girlanda M."/>
            <person name="Hayes R."/>
            <person name="Keri Z."/>
            <person name="Labutti K."/>
            <person name="Lipzen A."/>
            <person name="Lombard V."/>
            <person name="Magnuson J."/>
            <person name="Maillard F."/>
            <person name="Morin E."/>
            <person name="Murat C."/>
            <person name="Nolan M."/>
            <person name="Ohm R."/>
            <person name="Pangilinan J."/>
            <person name="Pereira M."/>
            <person name="Perotto S."/>
            <person name="Peter M."/>
            <person name="Riley R."/>
            <person name="Sitrit Y."/>
            <person name="Stielow B."/>
            <person name="Szollosi G."/>
            <person name="Zifcakova L."/>
            <person name="Stursova M."/>
            <person name="Spatafora J.W."/>
            <person name="Tedersoo L."/>
            <person name="Vaario L.-M."/>
            <person name="Yamada A."/>
            <person name="Yan M."/>
            <person name="Wang P."/>
            <person name="Xu J."/>
            <person name="Bruns T."/>
            <person name="Baldrian P."/>
            <person name="Vilgalys R."/>
            <person name="Henrissat B."/>
            <person name="Grigoriev I.V."/>
            <person name="Hibbett D."/>
            <person name="Nagy L.G."/>
            <person name="Martin F.M."/>
        </authorList>
    </citation>
    <scope>NUCLEOTIDE SEQUENCE</scope>
    <source>
        <strain evidence="10">UH-Tt-Lm1</strain>
    </source>
</reference>
<evidence type="ECO:0000256" key="9">
    <source>
        <dbReference type="SAM" id="SignalP"/>
    </source>
</evidence>
<sequence>MALLVTIFLLVLVSQIISWTGSAVLQGFFCSLYLRLFHSKLIARQHELKTTTWSTKAQLMATSAQDHFAKWAKLKRSVDKGFQDLETTNSEIASVKTQFSIKFNSALWFMTTGLQFFIGWWYRKSAVFYLPQGWFGPLTWWLGLPWAPTGSISCGVWQMACRRIIVVMERTVKDLWVSVEAPQPVPTKEKAD</sequence>
<protein>
    <submittedName>
        <fullName evidence="10">WRB/Get1 family</fullName>
    </submittedName>
</protein>
<dbReference type="InterPro" id="IPR029012">
    <property type="entry name" value="Helix_hairpin_bin_sf"/>
</dbReference>
<evidence type="ECO:0000256" key="7">
    <source>
        <dbReference type="ARBA" id="ARBA00023136"/>
    </source>
</evidence>
<dbReference type="OrthoDB" id="69461at2759"/>
<evidence type="ECO:0000256" key="5">
    <source>
        <dbReference type="ARBA" id="ARBA00022824"/>
    </source>
</evidence>
<dbReference type="EMBL" id="WIUZ02000001">
    <property type="protein sequence ID" value="KAF9793008.1"/>
    <property type="molecule type" value="Genomic_DNA"/>
</dbReference>
<keyword evidence="9" id="KW-0732">Signal</keyword>
<keyword evidence="6 8" id="KW-1133">Transmembrane helix</keyword>
<dbReference type="AlphaFoldDB" id="A0A9P6LDJ5"/>
<dbReference type="Gene3D" id="1.10.287.660">
    <property type="entry name" value="Helix hairpin bin"/>
    <property type="match status" value="1"/>
</dbReference>
<evidence type="ECO:0000256" key="3">
    <source>
        <dbReference type="ARBA" id="ARBA00022448"/>
    </source>
</evidence>
<evidence type="ECO:0000313" key="10">
    <source>
        <dbReference type="EMBL" id="KAF9793008.1"/>
    </source>
</evidence>
<comment type="subcellular location">
    <subcellularLocation>
        <location evidence="1">Endoplasmic reticulum membrane</location>
        <topology evidence="1">Multi-pass membrane protein</topology>
    </subcellularLocation>
</comment>
<keyword evidence="5 8" id="KW-0256">Endoplasmic reticulum</keyword>
<comment type="caution">
    <text evidence="8">Lacks conserved residue(s) required for the propagation of feature annotation.</text>
</comment>
<organism evidence="10 11">
    <name type="scientific">Thelephora terrestris</name>
    <dbReference type="NCBI Taxonomy" id="56493"/>
    <lineage>
        <taxon>Eukaryota</taxon>
        <taxon>Fungi</taxon>
        <taxon>Dikarya</taxon>
        <taxon>Basidiomycota</taxon>
        <taxon>Agaricomycotina</taxon>
        <taxon>Agaricomycetes</taxon>
        <taxon>Thelephorales</taxon>
        <taxon>Thelephoraceae</taxon>
        <taxon>Thelephora</taxon>
    </lineage>
</organism>
<reference evidence="10" key="1">
    <citation type="journal article" date="2020" name="Nat. Commun.">
        <title>Large-scale genome sequencing of mycorrhizal fungi provides insights into the early evolution of symbiotic traits.</title>
        <authorList>
            <person name="Miyauchi S."/>
            <person name="Kiss E."/>
            <person name="Kuo A."/>
            <person name="Drula E."/>
            <person name="Kohler A."/>
            <person name="Sanchez-Garcia M."/>
            <person name="Morin E."/>
            <person name="Andreopoulos B."/>
            <person name="Barry K.W."/>
            <person name="Bonito G."/>
            <person name="Buee M."/>
            <person name="Carver A."/>
            <person name="Chen C."/>
            <person name="Cichocki N."/>
            <person name="Clum A."/>
            <person name="Culley D."/>
            <person name="Crous P.W."/>
            <person name="Fauchery L."/>
            <person name="Girlanda M."/>
            <person name="Hayes R.D."/>
            <person name="Keri Z."/>
            <person name="LaButti K."/>
            <person name="Lipzen A."/>
            <person name="Lombard V."/>
            <person name="Magnuson J."/>
            <person name="Maillard F."/>
            <person name="Murat C."/>
            <person name="Nolan M."/>
            <person name="Ohm R.A."/>
            <person name="Pangilinan J."/>
            <person name="Pereira M.F."/>
            <person name="Perotto S."/>
            <person name="Peter M."/>
            <person name="Pfister S."/>
            <person name="Riley R."/>
            <person name="Sitrit Y."/>
            <person name="Stielow J.B."/>
            <person name="Szollosi G."/>
            <person name="Zifcakova L."/>
            <person name="Stursova M."/>
            <person name="Spatafora J.W."/>
            <person name="Tedersoo L."/>
            <person name="Vaario L.M."/>
            <person name="Yamada A."/>
            <person name="Yan M."/>
            <person name="Wang P."/>
            <person name="Xu J."/>
            <person name="Bruns T."/>
            <person name="Baldrian P."/>
            <person name="Vilgalys R."/>
            <person name="Dunand C."/>
            <person name="Henrissat B."/>
            <person name="Grigoriev I.V."/>
            <person name="Hibbett D."/>
            <person name="Nagy L.G."/>
            <person name="Martin F.M."/>
        </authorList>
    </citation>
    <scope>NUCLEOTIDE SEQUENCE</scope>
    <source>
        <strain evidence="10">UH-Tt-Lm1</strain>
    </source>
</reference>
<keyword evidence="3 8" id="KW-0813">Transport</keyword>
<feature type="topological domain" description="Cytoplasmic" evidence="8">
    <location>
        <begin position="169"/>
        <end position="192"/>
    </location>
</feature>
<comment type="similarity">
    <text evidence="2 8">Belongs to the WRB/GET1 family.</text>
</comment>
<dbReference type="GO" id="GO:0071816">
    <property type="term" value="P:tail-anchored membrane protein insertion into ER membrane"/>
    <property type="evidence" value="ECO:0007669"/>
    <property type="project" value="InterPro"/>
</dbReference>
<dbReference type="InterPro" id="IPR028945">
    <property type="entry name" value="Get1"/>
</dbReference>
<dbReference type="InterPro" id="IPR027538">
    <property type="entry name" value="Get1_fungi"/>
</dbReference>
<dbReference type="GO" id="GO:0043529">
    <property type="term" value="C:GET complex"/>
    <property type="evidence" value="ECO:0007669"/>
    <property type="project" value="InterPro"/>
</dbReference>
<keyword evidence="7 8" id="KW-0472">Membrane</keyword>
<evidence type="ECO:0000256" key="1">
    <source>
        <dbReference type="ARBA" id="ARBA00004477"/>
    </source>
</evidence>
<feature type="topological domain" description="Lumenal" evidence="8">
    <location>
        <begin position="1"/>
        <end position="3"/>
    </location>
</feature>
<comment type="caution">
    <text evidence="10">The sequence shown here is derived from an EMBL/GenBank/DDBJ whole genome shotgun (WGS) entry which is preliminary data.</text>
</comment>
<evidence type="ECO:0000256" key="8">
    <source>
        <dbReference type="HAMAP-Rule" id="MF_03113"/>
    </source>
</evidence>
<name>A0A9P6LDJ5_9AGAM</name>
<keyword evidence="11" id="KW-1185">Reference proteome</keyword>
<keyword evidence="4 8" id="KW-0812">Transmembrane</keyword>
<evidence type="ECO:0000256" key="4">
    <source>
        <dbReference type="ARBA" id="ARBA00022692"/>
    </source>
</evidence>
<evidence type="ECO:0000313" key="11">
    <source>
        <dbReference type="Proteomes" id="UP000736335"/>
    </source>
</evidence>